<evidence type="ECO:0000313" key="1">
    <source>
        <dbReference type="EMBL" id="SDC46229.1"/>
    </source>
</evidence>
<sequence>MKNTILKFGIGMFLTTLTIGAFAQRAEIGYIRPNDKRGVNVFETSKTDSVAFKGVDVRIGGNFAQSLQNLKHSNTADVKLQGTPPVDVNTLTPISNGFNTAMANLNIDVALADGISLNLVTYLSTRHHNETWVKGGFIQFEKLPFLKNSMVDRIMEFTTIRVGHMEVNYGDAHFRRSDAGNTFFNPFMEGYILDAFTTEIGGDIMFRSNGAFLLGGVTGGEIKGDVNEPAPIGATPDDKAKRSPSFIGKIGYDKQVNEDLRVRVSASGYYTASSASNTLFSGDRAGSHYFMVMEYNNSTSATLASGRLNPGFSDKVLAMMGNLFVKYDGLEFFGTYENAKGRSRFEASERKVNQFAGDILYRFGGTENFYVGGRYNQFKGELAGLTDKVTIDRMAAAAGWNITPNMLVKAEYVIQKYKDFPTTDIRNGGEFKGFMIEASVAF</sequence>
<protein>
    <recommendedName>
        <fullName evidence="3">Phosphate-selective porin O and P</fullName>
    </recommendedName>
</protein>
<gene>
    <name evidence="1" type="ORF">SAMN05216323_103242</name>
</gene>
<evidence type="ECO:0008006" key="3">
    <source>
        <dbReference type="Google" id="ProtNLM"/>
    </source>
</evidence>
<dbReference type="Proteomes" id="UP000199452">
    <property type="component" value="Unassembled WGS sequence"/>
</dbReference>
<dbReference type="AlphaFoldDB" id="A0A1G6LSP2"/>
<dbReference type="SUPFAM" id="SSF56935">
    <property type="entry name" value="Porins"/>
    <property type="match status" value="1"/>
</dbReference>
<keyword evidence="2" id="KW-1185">Reference proteome</keyword>
<dbReference type="STRING" id="1640674.SAMN05216323_103242"/>
<dbReference type="OrthoDB" id="638836at2"/>
<proteinExistence type="predicted"/>
<dbReference type="EMBL" id="FMYP01000032">
    <property type="protein sequence ID" value="SDC46229.1"/>
    <property type="molecule type" value="Genomic_DNA"/>
</dbReference>
<name>A0A1G6LSP2_9BACT</name>
<evidence type="ECO:0000313" key="2">
    <source>
        <dbReference type="Proteomes" id="UP000199452"/>
    </source>
</evidence>
<accession>A0A1G6LSP2</accession>
<reference evidence="1 2" key="1">
    <citation type="submission" date="2016-09" db="EMBL/GenBank/DDBJ databases">
        <authorList>
            <person name="Capua I."/>
            <person name="De Benedictis P."/>
            <person name="Joannis T."/>
            <person name="Lombin L.H."/>
            <person name="Cattoli G."/>
        </authorList>
    </citation>
    <scope>NUCLEOTIDE SEQUENCE [LARGE SCALE GENOMIC DNA]</scope>
    <source>
        <strain evidence="1 2">A7P-90m</strain>
    </source>
</reference>
<dbReference type="RefSeq" id="WP_092438407.1">
    <property type="nucleotide sequence ID" value="NZ_FMYP01000032.1"/>
</dbReference>
<organism evidence="1 2">
    <name type="scientific">Williamwhitmania taraxaci</name>
    <dbReference type="NCBI Taxonomy" id="1640674"/>
    <lineage>
        <taxon>Bacteria</taxon>
        <taxon>Pseudomonadati</taxon>
        <taxon>Bacteroidota</taxon>
        <taxon>Bacteroidia</taxon>
        <taxon>Bacteroidales</taxon>
        <taxon>Williamwhitmaniaceae</taxon>
        <taxon>Williamwhitmania</taxon>
    </lineage>
</organism>